<dbReference type="AlphaFoldDB" id="A0A0F9MHQ4"/>
<accession>A0A0F9MHQ4</accession>
<reference evidence="1" key="1">
    <citation type="journal article" date="2015" name="Nature">
        <title>Complex archaea that bridge the gap between prokaryotes and eukaryotes.</title>
        <authorList>
            <person name="Spang A."/>
            <person name="Saw J.H."/>
            <person name="Jorgensen S.L."/>
            <person name="Zaremba-Niedzwiedzka K."/>
            <person name="Martijn J."/>
            <person name="Lind A.E."/>
            <person name="van Eijk R."/>
            <person name="Schleper C."/>
            <person name="Guy L."/>
            <person name="Ettema T.J."/>
        </authorList>
    </citation>
    <scope>NUCLEOTIDE SEQUENCE</scope>
</reference>
<dbReference type="EMBL" id="LAZR01004812">
    <property type="protein sequence ID" value="KKN05389.1"/>
    <property type="molecule type" value="Genomic_DNA"/>
</dbReference>
<evidence type="ECO:0000313" key="1">
    <source>
        <dbReference type="EMBL" id="KKN05389.1"/>
    </source>
</evidence>
<sequence length="114" mass="13231">DQVKLMSKLGVYQPNLSKKEAWDVCDFEIKRRKATELDKADKIEREPVKVEYMEEDERPTLSPKPVSNGFHLTDENIRLGALDCAVKDLKGVSVGPEGFWERVRLFEKYIRFGE</sequence>
<comment type="caution">
    <text evidence="1">The sequence shown here is derived from an EMBL/GenBank/DDBJ whole genome shotgun (WGS) entry which is preliminary data.</text>
</comment>
<gene>
    <name evidence="1" type="ORF">LCGC14_1087980</name>
</gene>
<feature type="non-terminal residue" evidence="1">
    <location>
        <position position="1"/>
    </location>
</feature>
<organism evidence="1">
    <name type="scientific">marine sediment metagenome</name>
    <dbReference type="NCBI Taxonomy" id="412755"/>
    <lineage>
        <taxon>unclassified sequences</taxon>
        <taxon>metagenomes</taxon>
        <taxon>ecological metagenomes</taxon>
    </lineage>
</organism>
<proteinExistence type="predicted"/>
<protein>
    <submittedName>
        <fullName evidence="1">Uncharacterized protein</fullName>
    </submittedName>
</protein>
<name>A0A0F9MHQ4_9ZZZZ</name>